<dbReference type="Proteomes" id="UP001055811">
    <property type="component" value="Linkage Group LG06"/>
</dbReference>
<gene>
    <name evidence="1" type="ORF">L2E82_35223</name>
</gene>
<proteinExistence type="predicted"/>
<comment type="caution">
    <text evidence="1">The sequence shown here is derived from an EMBL/GenBank/DDBJ whole genome shotgun (WGS) entry which is preliminary data.</text>
</comment>
<evidence type="ECO:0000313" key="1">
    <source>
        <dbReference type="EMBL" id="KAI3723560.1"/>
    </source>
</evidence>
<protein>
    <submittedName>
        <fullName evidence="1">Uncharacterized protein</fullName>
    </submittedName>
</protein>
<reference evidence="2" key="1">
    <citation type="journal article" date="2022" name="Mol. Ecol. Resour.">
        <title>The genomes of chicory, endive, great burdock and yacon provide insights into Asteraceae palaeo-polyploidization history and plant inulin production.</title>
        <authorList>
            <person name="Fan W."/>
            <person name="Wang S."/>
            <person name="Wang H."/>
            <person name="Wang A."/>
            <person name="Jiang F."/>
            <person name="Liu H."/>
            <person name="Zhao H."/>
            <person name="Xu D."/>
            <person name="Zhang Y."/>
        </authorList>
    </citation>
    <scope>NUCLEOTIDE SEQUENCE [LARGE SCALE GENOMIC DNA]</scope>
    <source>
        <strain evidence="2">cv. Punajuju</strain>
    </source>
</reference>
<keyword evidence="2" id="KW-1185">Reference proteome</keyword>
<evidence type="ECO:0000313" key="2">
    <source>
        <dbReference type="Proteomes" id="UP001055811"/>
    </source>
</evidence>
<dbReference type="EMBL" id="CM042014">
    <property type="protein sequence ID" value="KAI3723560.1"/>
    <property type="molecule type" value="Genomic_DNA"/>
</dbReference>
<accession>A0ACB9BNG6</accession>
<sequence length="113" mass="11878">MRLVDLPGTNQGEELNEQGGDNEISAKALLRIKHDTACRSETLNISSGDGDLEFAQMNREIPVTELDKSAQVGTVDGGELGGIAITCGGGGGIDGEAAFVVYGKLDRKWRSGK</sequence>
<organism evidence="1 2">
    <name type="scientific">Cichorium intybus</name>
    <name type="common">Chicory</name>
    <dbReference type="NCBI Taxonomy" id="13427"/>
    <lineage>
        <taxon>Eukaryota</taxon>
        <taxon>Viridiplantae</taxon>
        <taxon>Streptophyta</taxon>
        <taxon>Embryophyta</taxon>
        <taxon>Tracheophyta</taxon>
        <taxon>Spermatophyta</taxon>
        <taxon>Magnoliopsida</taxon>
        <taxon>eudicotyledons</taxon>
        <taxon>Gunneridae</taxon>
        <taxon>Pentapetalae</taxon>
        <taxon>asterids</taxon>
        <taxon>campanulids</taxon>
        <taxon>Asterales</taxon>
        <taxon>Asteraceae</taxon>
        <taxon>Cichorioideae</taxon>
        <taxon>Cichorieae</taxon>
        <taxon>Cichoriinae</taxon>
        <taxon>Cichorium</taxon>
    </lineage>
</organism>
<name>A0ACB9BNG6_CICIN</name>
<reference evidence="1 2" key="2">
    <citation type="journal article" date="2022" name="Mol. Ecol. Resour.">
        <title>The genomes of chicory, endive, great burdock and yacon provide insights into Asteraceae paleo-polyploidization history and plant inulin production.</title>
        <authorList>
            <person name="Fan W."/>
            <person name="Wang S."/>
            <person name="Wang H."/>
            <person name="Wang A."/>
            <person name="Jiang F."/>
            <person name="Liu H."/>
            <person name="Zhao H."/>
            <person name="Xu D."/>
            <person name="Zhang Y."/>
        </authorList>
    </citation>
    <scope>NUCLEOTIDE SEQUENCE [LARGE SCALE GENOMIC DNA]</scope>
    <source>
        <strain evidence="2">cv. Punajuju</strain>
        <tissue evidence="1">Leaves</tissue>
    </source>
</reference>